<reference evidence="1" key="2">
    <citation type="journal article" date="2020" name="Nat. Commun.">
        <title>Large-scale genome sequencing of mycorrhizal fungi provides insights into the early evolution of symbiotic traits.</title>
        <authorList>
            <person name="Miyauchi S."/>
            <person name="Kiss E."/>
            <person name="Kuo A."/>
            <person name="Drula E."/>
            <person name="Kohler A."/>
            <person name="Sanchez-Garcia M."/>
            <person name="Morin E."/>
            <person name="Andreopoulos B."/>
            <person name="Barry K.W."/>
            <person name="Bonito G."/>
            <person name="Buee M."/>
            <person name="Carver A."/>
            <person name="Chen C."/>
            <person name="Cichocki N."/>
            <person name="Clum A."/>
            <person name="Culley D."/>
            <person name="Crous P.W."/>
            <person name="Fauchery L."/>
            <person name="Girlanda M."/>
            <person name="Hayes R.D."/>
            <person name="Keri Z."/>
            <person name="LaButti K."/>
            <person name="Lipzen A."/>
            <person name="Lombard V."/>
            <person name="Magnuson J."/>
            <person name="Maillard F."/>
            <person name="Murat C."/>
            <person name="Nolan M."/>
            <person name="Ohm R.A."/>
            <person name="Pangilinan J."/>
            <person name="Pereira M.F."/>
            <person name="Perotto S."/>
            <person name="Peter M."/>
            <person name="Pfister S."/>
            <person name="Riley R."/>
            <person name="Sitrit Y."/>
            <person name="Stielow J.B."/>
            <person name="Szollosi G."/>
            <person name="Zifcakova L."/>
            <person name="Stursova M."/>
            <person name="Spatafora J.W."/>
            <person name="Tedersoo L."/>
            <person name="Vaario L.M."/>
            <person name="Yamada A."/>
            <person name="Yan M."/>
            <person name="Wang P."/>
            <person name="Xu J."/>
            <person name="Bruns T."/>
            <person name="Baldrian P."/>
            <person name="Vilgalys R."/>
            <person name="Dunand C."/>
            <person name="Henrissat B."/>
            <person name="Grigoriev I.V."/>
            <person name="Hibbett D."/>
            <person name="Nagy L.G."/>
            <person name="Martin F.M."/>
        </authorList>
    </citation>
    <scope>NUCLEOTIDE SEQUENCE</scope>
    <source>
        <strain evidence="1">P2</strain>
    </source>
</reference>
<gene>
    <name evidence="1" type="ORF">BDM02DRAFT_3124372</name>
</gene>
<evidence type="ECO:0000313" key="1">
    <source>
        <dbReference type="EMBL" id="KAF9642619.1"/>
    </source>
</evidence>
<keyword evidence="2" id="KW-1185">Reference proteome</keyword>
<evidence type="ECO:0000313" key="2">
    <source>
        <dbReference type="Proteomes" id="UP000886501"/>
    </source>
</evidence>
<feature type="non-terminal residue" evidence="1">
    <location>
        <position position="393"/>
    </location>
</feature>
<comment type="caution">
    <text evidence="1">The sequence shown here is derived from an EMBL/GenBank/DDBJ whole genome shotgun (WGS) entry which is preliminary data.</text>
</comment>
<organism evidence="1 2">
    <name type="scientific">Thelephora ganbajun</name>
    <name type="common">Ganba fungus</name>
    <dbReference type="NCBI Taxonomy" id="370292"/>
    <lineage>
        <taxon>Eukaryota</taxon>
        <taxon>Fungi</taxon>
        <taxon>Dikarya</taxon>
        <taxon>Basidiomycota</taxon>
        <taxon>Agaricomycotina</taxon>
        <taxon>Agaricomycetes</taxon>
        <taxon>Thelephorales</taxon>
        <taxon>Thelephoraceae</taxon>
        <taxon>Thelephora</taxon>
    </lineage>
</organism>
<dbReference type="Proteomes" id="UP000886501">
    <property type="component" value="Unassembled WGS sequence"/>
</dbReference>
<name>A0ACB6YZH0_THEGA</name>
<protein>
    <submittedName>
        <fullName evidence="1">Kinase-like protein</fullName>
    </submittedName>
</protein>
<sequence length="393" mass="42581">MTGRSSTSAKLRVQQLLDNPPSQESIRAEVQLVVDDGNIGVIRELGARDQARFLEIVDQAAPAVLAKDVKFLTALGDICSDTLLLPTSTGLLQGLVKRGETAVASGGTTDIWRGAWNDKPVALKAFRIYPLQDLQEAKKILWKLVPTWKRLAHENVLPFHGVDTSMFQLALVYEWGHNGNIMQYLESHPDASRPKLLLQVAEGLQYLHSFEIVHGSLKGANVLISKSGKAQICDYGLSPVMVNPIFTIAATPGVAGLSRRLAPEIIDPPSKTSFKPLVASKSADVFAFAMLAVEVFIGMGRGPPSHRLPSSLGLLRRCGNSSKSVGTRTRISDQLSMKSSIFGRGLSTGIGTTIAVQRQRDLDAALSLWNPLQPTEGNMESPRCVGSAFVVYF</sequence>
<reference evidence="1" key="1">
    <citation type="submission" date="2019-10" db="EMBL/GenBank/DDBJ databases">
        <authorList>
            <consortium name="DOE Joint Genome Institute"/>
            <person name="Kuo A."/>
            <person name="Miyauchi S."/>
            <person name="Kiss E."/>
            <person name="Drula E."/>
            <person name="Kohler A."/>
            <person name="Sanchez-Garcia M."/>
            <person name="Andreopoulos B."/>
            <person name="Barry K.W."/>
            <person name="Bonito G."/>
            <person name="Buee M."/>
            <person name="Carver A."/>
            <person name="Chen C."/>
            <person name="Cichocki N."/>
            <person name="Clum A."/>
            <person name="Culley D."/>
            <person name="Crous P.W."/>
            <person name="Fauchery L."/>
            <person name="Girlanda M."/>
            <person name="Hayes R."/>
            <person name="Keri Z."/>
            <person name="Labutti K."/>
            <person name="Lipzen A."/>
            <person name="Lombard V."/>
            <person name="Magnuson J."/>
            <person name="Maillard F."/>
            <person name="Morin E."/>
            <person name="Murat C."/>
            <person name="Nolan M."/>
            <person name="Ohm R."/>
            <person name="Pangilinan J."/>
            <person name="Pereira M."/>
            <person name="Perotto S."/>
            <person name="Peter M."/>
            <person name="Riley R."/>
            <person name="Sitrit Y."/>
            <person name="Stielow B."/>
            <person name="Szollosi G."/>
            <person name="Zifcakova L."/>
            <person name="Stursova M."/>
            <person name="Spatafora J.W."/>
            <person name="Tedersoo L."/>
            <person name="Vaario L.-M."/>
            <person name="Yamada A."/>
            <person name="Yan M."/>
            <person name="Wang P."/>
            <person name="Xu J."/>
            <person name="Bruns T."/>
            <person name="Baldrian P."/>
            <person name="Vilgalys R."/>
            <person name="Henrissat B."/>
            <person name="Grigoriev I.V."/>
            <person name="Hibbett D."/>
            <person name="Nagy L.G."/>
            <person name="Martin F.M."/>
        </authorList>
    </citation>
    <scope>NUCLEOTIDE SEQUENCE</scope>
    <source>
        <strain evidence="1">P2</strain>
    </source>
</reference>
<dbReference type="EMBL" id="MU118403">
    <property type="protein sequence ID" value="KAF9642619.1"/>
    <property type="molecule type" value="Genomic_DNA"/>
</dbReference>
<accession>A0ACB6YZH0</accession>
<proteinExistence type="predicted"/>